<dbReference type="PROSITE" id="PS50871">
    <property type="entry name" value="C1Q"/>
    <property type="match status" value="1"/>
</dbReference>
<dbReference type="EMBL" id="CP111026">
    <property type="protein sequence ID" value="WAR27290.1"/>
    <property type="molecule type" value="Genomic_DNA"/>
</dbReference>
<evidence type="ECO:0000256" key="3">
    <source>
        <dbReference type="ARBA" id="ARBA00022729"/>
    </source>
</evidence>
<dbReference type="Pfam" id="PF00386">
    <property type="entry name" value="C1q"/>
    <property type="match status" value="1"/>
</dbReference>
<evidence type="ECO:0000313" key="6">
    <source>
        <dbReference type="EMBL" id="WAR27290.1"/>
    </source>
</evidence>
<evidence type="ECO:0000256" key="1">
    <source>
        <dbReference type="ARBA" id="ARBA00004613"/>
    </source>
</evidence>
<dbReference type="SMART" id="SM00110">
    <property type="entry name" value="C1Q"/>
    <property type="match status" value="1"/>
</dbReference>
<dbReference type="PRINTS" id="PR00007">
    <property type="entry name" value="COMPLEMNTC1Q"/>
</dbReference>
<protein>
    <submittedName>
        <fullName evidence="6">C1QT3-like protein</fullName>
    </submittedName>
</protein>
<dbReference type="PANTHER" id="PTHR22923">
    <property type="entry name" value="CEREBELLIN-RELATED"/>
    <property type="match status" value="1"/>
</dbReference>
<evidence type="ECO:0000256" key="4">
    <source>
        <dbReference type="SAM" id="SignalP"/>
    </source>
</evidence>
<keyword evidence="7" id="KW-1185">Reference proteome</keyword>
<dbReference type="SUPFAM" id="SSF49842">
    <property type="entry name" value="TNF-like"/>
    <property type="match status" value="1"/>
</dbReference>
<evidence type="ECO:0000256" key="2">
    <source>
        <dbReference type="ARBA" id="ARBA00022525"/>
    </source>
</evidence>
<dbReference type="Proteomes" id="UP001164746">
    <property type="component" value="Chromosome 15"/>
</dbReference>
<feature type="chain" id="PRO_5047273416" evidence="4">
    <location>
        <begin position="22"/>
        <end position="374"/>
    </location>
</feature>
<sequence>MKSIGLILSLIVGILCAQVFAEDTTSLKYDISALQSAMGRVLKRLDDRDTQINSLKDDVERLTLLLADQDATISEQNSRIQHLEGIIRSKSDENHNTSDAISGQGHVLSSGSAGKSAPARKAAYYNAYNRMRREYMGSPVAFLATLANSITHAGALQPIAFDRVVTNVGGAYNVHLGSFVAPVSGIYVFSTTLLSYPGHTTHFRFVKNNQAVSHLYLKTSPGQYETVSQTVVLQLNKGDDVTIRNEDPDEALHGDNYSTFAGFLIWETENTPAIVGFIITLVTVEHVLSACVLLSKQLQASSCDLLQAAVEAKFVKTEVESEQNELVHWKTRCEHTQLPPTPSLESVVIDLPEGLFPNVARCFHLPPPTASAAQ</sequence>
<organism evidence="6 7">
    <name type="scientific">Mya arenaria</name>
    <name type="common">Soft-shell clam</name>
    <dbReference type="NCBI Taxonomy" id="6604"/>
    <lineage>
        <taxon>Eukaryota</taxon>
        <taxon>Metazoa</taxon>
        <taxon>Spiralia</taxon>
        <taxon>Lophotrochozoa</taxon>
        <taxon>Mollusca</taxon>
        <taxon>Bivalvia</taxon>
        <taxon>Autobranchia</taxon>
        <taxon>Heteroconchia</taxon>
        <taxon>Euheterodonta</taxon>
        <taxon>Imparidentia</taxon>
        <taxon>Neoheterodontei</taxon>
        <taxon>Myida</taxon>
        <taxon>Myoidea</taxon>
        <taxon>Myidae</taxon>
        <taxon>Mya</taxon>
    </lineage>
</organism>
<keyword evidence="3 4" id="KW-0732">Signal</keyword>
<feature type="domain" description="C1q" evidence="5">
    <location>
        <begin position="135"/>
        <end position="271"/>
    </location>
</feature>
<dbReference type="InterPro" id="IPR001073">
    <property type="entry name" value="C1q_dom"/>
</dbReference>
<accession>A0ABY7FYQ0</accession>
<proteinExistence type="predicted"/>
<dbReference type="InterPro" id="IPR050822">
    <property type="entry name" value="Cerebellin_Synaptic_Org"/>
</dbReference>
<feature type="signal peptide" evidence="4">
    <location>
        <begin position="1"/>
        <end position="21"/>
    </location>
</feature>
<gene>
    <name evidence="6" type="ORF">MAR_012994</name>
</gene>
<dbReference type="PANTHER" id="PTHR22923:SF116">
    <property type="entry name" value="C1Q DOMAIN-CONTAINING PROTEIN"/>
    <property type="match status" value="1"/>
</dbReference>
<name>A0ABY7FYQ0_MYAAR</name>
<reference evidence="6" key="1">
    <citation type="submission" date="2022-11" db="EMBL/GenBank/DDBJ databases">
        <title>Centuries of genome instability and evolution in soft-shell clam transmissible cancer (bioRxiv).</title>
        <authorList>
            <person name="Hart S.F.M."/>
            <person name="Yonemitsu M.A."/>
            <person name="Giersch R.M."/>
            <person name="Beal B.F."/>
            <person name="Arriagada G."/>
            <person name="Davis B.W."/>
            <person name="Ostrander E.A."/>
            <person name="Goff S.P."/>
            <person name="Metzger M.J."/>
        </authorList>
    </citation>
    <scope>NUCLEOTIDE SEQUENCE</scope>
    <source>
        <strain evidence="6">MELC-2E11</strain>
        <tissue evidence="6">Siphon/mantle</tissue>
    </source>
</reference>
<evidence type="ECO:0000313" key="7">
    <source>
        <dbReference type="Proteomes" id="UP001164746"/>
    </source>
</evidence>
<dbReference type="Gene3D" id="2.60.120.40">
    <property type="match status" value="1"/>
</dbReference>
<keyword evidence="2" id="KW-0964">Secreted</keyword>
<evidence type="ECO:0000259" key="5">
    <source>
        <dbReference type="PROSITE" id="PS50871"/>
    </source>
</evidence>
<dbReference type="InterPro" id="IPR008983">
    <property type="entry name" value="Tumour_necrosis_fac-like_dom"/>
</dbReference>
<comment type="subcellular location">
    <subcellularLocation>
        <location evidence="1">Secreted</location>
    </subcellularLocation>
</comment>